<feature type="region of interest" description="Disordered" evidence="1">
    <location>
        <begin position="1"/>
        <end position="41"/>
    </location>
</feature>
<feature type="domain" description="Chromosome segregation in meiosis protein 3" evidence="2">
    <location>
        <begin position="79"/>
        <end position="131"/>
    </location>
</feature>
<evidence type="ECO:0000256" key="1">
    <source>
        <dbReference type="SAM" id="MobiDB-lite"/>
    </source>
</evidence>
<dbReference type="Pfam" id="PF07962">
    <property type="entry name" value="Swi3"/>
    <property type="match status" value="1"/>
</dbReference>
<feature type="compositionally biased region" description="Polar residues" evidence="1">
    <location>
        <begin position="1"/>
        <end position="10"/>
    </location>
</feature>
<dbReference type="EMBL" id="CP151501">
    <property type="protein sequence ID" value="WZN58753.1"/>
    <property type="molecule type" value="Genomic_DNA"/>
</dbReference>
<accession>A0AAX4NYJ7</accession>
<dbReference type="AlphaFoldDB" id="A0AAX4NYJ7"/>
<sequence length="259" mass="28414">MATATTTPSRPTGAGDPKPPSSAPSQQQEKSSTTTTTKRKRRQLKMEDFKCDLALPHVYSTFYDSFRDGADCKKGNVREGTAGKLKRLIGLYYRWQHWAFPGFAFRDFAERAQTFGGSYLFKRELDELRKEAINMCSRQGLEPAEDGEDVAAAAAGAEDGAQDAGAKRRRMDWVEDDEDLELDDEDLLALQKEEPVAVAAGCEAGEEPKDADDDLEGMGDEELNALLADEPEAEAVVPSPAEEELEDVEGLAELLGDDD</sequence>
<dbReference type="GO" id="GO:0031297">
    <property type="term" value="P:replication fork processing"/>
    <property type="evidence" value="ECO:0007669"/>
    <property type="project" value="InterPro"/>
</dbReference>
<feature type="region of interest" description="Disordered" evidence="1">
    <location>
        <begin position="141"/>
        <end position="170"/>
    </location>
</feature>
<dbReference type="GO" id="GO:0006974">
    <property type="term" value="P:DNA damage response"/>
    <property type="evidence" value="ECO:0007669"/>
    <property type="project" value="InterPro"/>
</dbReference>
<protein>
    <submittedName>
        <fullName evidence="3">Swi3 domain-containing protein</fullName>
    </submittedName>
</protein>
<evidence type="ECO:0000313" key="4">
    <source>
        <dbReference type="Proteomes" id="UP001472866"/>
    </source>
</evidence>
<name>A0AAX4NYJ7_9CHLO</name>
<feature type="region of interest" description="Disordered" evidence="1">
    <location>
        <begin position="236"/>
        <end position="259"/>
    </location>
</feature>
<proteinExistence type="predicted"/>
<keyword evidence="4" id="KW-1185">Reference proteome</keyword>
<reference evidence="3 4" key="1">
    <citation type="submission" date="2024-03" db="EMBL/GenBank/DDBJ databases">
        <title>Complete genome sequence of the green alga Chloropicon roscoffensis RCC1871.</title>
        <authorList>
            <person name="Lemieux C."/>
            <person name="Pombert J.-F."/>
            <person name="Otis C."/>
            <person name="Turmel M."/>
        </authorList>
    </citation>
    <scope>NUCLEOTIDE SEQUENCE [LARGE SCALE GENOMIC DNA]</scope>
    <source>
        <strain evidence="3 4">RCC1871</strain>
    </source>
</reference>
<feature type="compositionally biased region" description="Low complexity" evidence="1">
    <location>
        <begin position="150"/>
        <end position="164"/>
    </location>
</feature>
<dbReference type="Proteomes" id="UP001472866">
    <property type="component" value="Chromosome 01"/>
</dbReference>
<organism evidence="3 4">
    <name type="scientific">Chloropicon roscoffensis</name>
    <dbReference type="NCBI Taxonomy" id="1461544"/>
    <lineage>
        <taxon>Eukaryota</taxon>
        <taxon>Viridiplantae</taxon>
        <taxon>Chlorophyta</taxon>
        <taxon>Chloropicophyceae</taxon>
        <taxon>Chloropicales</taxon>
        <taxon>Chloropicaceae</taxon>
        <taxon>Chloropicon</taxon>
    </lineage>
</organism>
<dbReference type="InterPro" id="IPR012923">
    <property type="entry name" value="Csm3"/>
</dbReference>
<gene>
    <name evidence="3" type="ORF">HKI87_01g02770</name>
</gene>
<evidence type="ECO:0000259" key="2">
    <source>
        <dbReference type="Pfam" id="PF07962"/>
    </source>
</evidence>
<feature type="compositionally biased region" description="Acidic residues" evidence="1">
    <location>
        <begin position="241"/>
        <end position="259"/>
    </location>
</feature>
<dbReference type="GO" id="GO:0005634">
    <property type="term" value="C:nucleus"/>
    <property type="evidence" value="ECO:0007669"/>
    <property type="project" value="InterPro"/>
</dbReference>
<feature type="compositionally biased region" description="Low complexity" evidence="1">
    <location>
        <begin position="23"/>
        <end position="36"/>
    </location>
</feature>
<evidence type="ECO:0000313" key="3">
    <source>
        <dbReference type="EMBL" id="WZN58753.1"/>
    </source>
</evidence>